<dbReference type="OrthoDB" id="123850at2759"/>
<organism evidence="2 3">
    <name type="scientific">Phytophthora megakarya</name>
    <dbReference type="NCBI Taxonomy" id="4795"/>
    <lineage>
        <taxon>Eukaryota</taxon>
        <taxon>Sar</taxon>
        <taxon>Stramenopiles</taxon>
        <taxon>Oomycota</taxon>
        <taxon>Peronosporomycetes</taxon>
        <taxon>Peronosporales</taxon>
        <taxon>Peronosporaceae</taxon>
        <taxon>Phytophthora</taxon>
    </lineage>
</organism>
<protein>
    <submittedName>
        <fullName evidence="2">Reverse transcriptase</fullName>
    </submittedName>
</protein>
<dbReference type="EMBL" id="NBNE01000174">
    <property type="protein sequence ID" value="OWZ21958.1"/>
    <property type="molecule type" value="Genomic_DNA"/>
</dbReference>
<name>A0A225WY46_9STRA</name>
<proteinExistence type="predicted"/>
<gene>
    <name evidence="2" type="ORF">PHMEG_0003413</name>
</gene>
<evidence type="ECO:0000313" key="2">
    <source>
        <dbReference type="EMBL" id="OWZ21958.1"/>
    </source>
</evidence>
<evidence type="ECO:0000313" key="3">
    <source>
        <dbReference type="Proteomes" id="UP000198211"/>
    </source>
</evidence>
<keyword evidence="2" id="KW-0695">RNA-directed DNA polymerase</keyword>
<evidence type="ECO:0000256" key="1">
    <source>
        <dbReference type="SAM" id="MobiDB-lite"/>
    </source>
</evidence>
<dbReference type="PANTHER" id="PTHR33064:SF37">
    <property type="entry name" value="RIBONUCLEASE H"/>
    <property type="match status" value="1"/>
</dbReference>
<accession>A0A225WY46</accession>
<sequence length="181" mass="20365">MAKNAFTMLKAKIIATPVLKHFDLERTPVIVLYANNRTLKANELNYRVLDKKILTLLQILNICYSQLVTGSVKVLSRFSTLAWLLKSKGFGGRLGRVNTKSLGQSQLASPQSRCRRNPSRDSTQETDTKTDHHTPTDDRTLLVVRLDGSALVKRSGGVYSAVVWKLLEWTVVEAMTEYMPE</sequence>
<dbReference type="GO" id="GO:0003964">
    <property type="term" value="F:RNA-directed DNA polymerase activity"/>
    <property type="evidence" value="ECO:0007669"/>
    <property type="project" value="UniProtKB-KW"/>
</dbReference>
<feature type="compositionally biased region" description="Basic and acidic residues" evidence="1">
    <location>
        <begin position="118"/>
        <end position="136"/>
    </location>
</feature>
<feature type="region of interest" description="Disordered" evidence="1">
    <location>
        <begin position="102"/>
        <end position="136"/>
    </location>
</feature>
<reference evidence="3" key="1">
    <citation type="submission" date="2017-03" db="EMBL/GenBank/DDBJ databases">
        <title>Phytopthora megakarya and P. palmivora, two closely related causual agents of cacao black pod achieved similar genome size and gene model numbers by different mechanisms.</title>
        <authorList>
            <person name="Ali S."/>
            <person name="Shao J."/>
            <person name="Larry D.J."/>
            <person name="Kronmiller B."/>
            <person name="Shen D."/>
            <person name="Strem M.D."/>
            <person name="Melnick R.L."/>
            <person name="Guiltinan M.J."/>
            <person name="Tyler B.M."/>
            <person name="Meinhardt L.W."/>
            <person name="Bailey B.A."/>
        </authorList>
    </citation>
    <scope>NUCLEOTIDE SEQUENCE [LARGE SCALE GENOMIC DNA]</scope>
    <source>
        <strain evidence="3">zdho120</strain>
    </source>
</reference>
<keyword evidence="2" id="KW-0548">Nucleotidyltransferase</keyword>
<feature type="compositionally biased region" description="Polar residues" evidence="1">
    <location>
        <begin position="102"/>
        <end position="112"/>
    </location>
</feature>
<dbReference type="Proteomes" id="UP000198211">
    <property type="component" value="Unassembled WGS sequence"/>
</dbReference>
<keyword evidence="2" id="KW-0808">Transferase</keyword>
<dbReference type="InterPro" id="IPR051320">
    <property type="entry name" value="Viral_Replic_Matur_Polypro"/>
</dbReference>
<dbReference type="PANTHER" id="PTHR33064">
    <property type="entry name" value="POL PROTEIN"/>
    <property type="match status" value="1"/>
</dbReference>
<keyword evidence="3" id="KW-1185">Reference proteome</keyword>
<comment type="caution">
    <text evidence="2">The sequence shown here is derived from an EMBL/GenBank/DDBJ whole genome shotgun (WGS) entry which is preliminary data.</text>
</comment>
<dbReference type="AlphaFoldDB" id="A0A225WY46"/>